<keyword evidence="2" id="KW-1185">Reference proteome</keyword>
<accession>I8XQ34</accession>
<gene>
    <name evidence="1" type="ORF">HMPREF1068_01729</name>
</gene>
<evidence type="ECO:0000313" key="2">
    <source>
        <dbReference type="Proteomes" id="UP000003089"/>
    </source>
</evidence>
<sequence>MIYDFTIDVRVEVRVRENIIERVPSIVNRKLSNRQSFLILSTFN</sequence>
<reference evidence="1 2" key="1">
    <citation type="submission" date="2012-02" db="EMBL/GenBank/DDBJ databases">
        <title>The Genome Sequence of Bacteroides nordii CL02T12C05.</title>
        <authorList>
            <consortium name="The Broad Institute Genome Sequencing Platform"/>
            <person name="Earl A."/>
            <person name="Ward D."/>
            <person name="Feldgarden M."/>
            <person name="Gevers D."/>
            <person name="Zitomersky N.L."/>
            <person name="Coyne M.J."/>
            <person name="Comstock L.E."/>
            <person name="Young S.K."/>
            <person name="Zeng Q."/>
            <person name="Gargeya S."/>
            <person name="Fitzgerald M."/>
            <person name="Haas B."/>
            <person name="Abouelleil A."/>
            <person name="Alvarado L."/>
            <person name="Arachchi H.M."/>
            <person name="Berlin A."/>
            <person name="Chapman S.B."/>
            <person name="Gearin G."/>
            <person name="Goldberg J."/>
            <person name="Griggs A."/>
            <person name="Gujja S."/>
            <person name="Hansen M."/>
            <person name="Heiman D."/>
            <person name="Howarth C."/>
            <person name="Larimer J."/>
            <person name="Lui A."/>
            <person name="MacDonald P.J.P."/>
            <person name="McCowen C."/>
            <person name="Montmayeur A."/>
            <person name="Murphy C."/>
            <person name="Neiman D."/>
            <person name="Pearson M."/>
            <person name="Priest M."/>
            <person name="Roberts A."/>
            <person name="Saif S."/>
            <person name="Shea T."/>
            <person name="Sisk P."/>
            <person name="Stolte C."/>
            <person name="Sykes S."/>
            <person name="Wortman J."/>
            <person name="Nusbaum C."/>
            <person name="Birren B."/>
        </authorList>
    </citation>
    <scope>NUCLEOTIDE SEQUENCE [LARGE SCALE GENOMIC DNA]</scope>
    <source>
        <strain evidence="1 2">CL02T12C05</strain>
    </source>
</reference>
<comment type="caution">
    <text evidence="1">The sequence shown here is derived from an EMBL/GenBank/DDBJ whole genome shotgun (WGS) entry which is preliminary data.</text>
</comment>
<proteinExistence type="predicted"/>
<organism evidence="1 2">
    <name type="scientific">Bacteroides nordii CL02T12C05</name>
    <dbReference type="NCBI Taxonomy" id="997884"/>
    <lineage>
        <taxon>Bacteria</taxon>
        <taxon>Pseudomonadati</taxon>
        <taxon>Bacteroidota</taxon>
        <taxon>Bacteroidia</taxon>
        <taxon>Bacteroidales</taxon>
        <taxon>Bacteroidaceae</taxon>
        <taxon>Bacteroides</taxon>
    </lineage>
</organism>
<dbReference type="AlphaFoldDB" id="I8XQ34"/>
<evidence type="ECO:0000313" key="1">
    <source>
        <dbReference type="EMBL" id="EIY52182.1"/>
    </source>
</evidence>
<name>I8XQ34_9BACE</name>
<dbReference type="Proteomes" id="UP000003089">
    <property type="component" value="Unassembled WGS sequence"/>
</dbReference>
<protein>
    <submittedName>
        <fullName evidence="1">Uncharacterized protein</fullName>
    </submittedName>
</protein>
<dbReference type="EMBL" id="AGXS01000015">
    <property type="protein sequence ID" value="EIY52182.1"/>
    <property type="molecule type" value="Genomic_DNA"/>
</dbReference>
<dbReference type="HOGENOM" id="CLU_3212535_0_0_10"/>